<dbReference type="CDD" id="cd02027">
    <property type="entry name" value="APSK"/>
    <property type="match status" value="1"/>
</dbReference>
<dbReference type="PANTHER" id="PTHR42700">
    <property type="entry name" value="SULFATE ADENYLYLTRANSFERASE"/>
    <property type="match status" value="1"/>
</dbReference>
<comment type="similarity">
    <text evidence="6 7">Belongs to the APS kinase family.</text>
</comment>
<accession>A0ABS3W357</accession>
<keyword evidence="6" id="KW-0597">Phosphoprotein</keyword>
<dbReference type="NCBIfam" id="NF003013">
    <property type="entry name" value="PRK03846.1"/>
    <property type="match status" value="1"/>
</dbReference>
<keyword evidence="4 6" id="KW-0547">Nucleotide-binding</keyword>
<dbReference type="InterPro" id="IPR059117">
    <property type="entry name" value="APS_kinase_dom"/>
</dbReference>
<dbReference type="PANTHER" id="PTHR42700:SF1">
    <property type="entry name" value="SULFATE ADENYLYLTRANSFERASE"/>
    <property type="match status" value="1"/>
</dbReference>
<evidence type="ECO:0000313" key="10">
    <source>
        <dbReference type="Proteomes" id="UP000670947"/>
    </source>
</evidence>
<keyword evidence="3 6" id="KW-0808">Transferase</keyword>
<protein>
    <recommendedName>
        <fullName evidence="2 6">Adenylyl-sulfate kinase</fullName>
        <ecNumber evidence="2 6">2.7.1.25</ecNumber>
    </recommendedName>
    <alternativeName>
        <fullName evidence="6">APS kinase</fullName>
    </alternativeName>
    <alternativeName>
        <fullName evidence="6">ATP adenosine-5'-phosphosulfate 3'-phosphotransferase</fullName>
    </alternativeName>
    <alternativeName>
        <fullName evidence="6">Adenosine-5'-phosphosulfate kinase</fullName>
    </alternativeName>
</protein>
<dbReference type="EC" id="2.7.1.25" evidence="2 6"/>
<comment type="caution">
    <text evidence="9">The sequence shown here is derived from an EMBL/GenBank/DDBJ whole genome shotgun (WGS) entry which is preliminary data.</text>
</comment>
<evidence type="ECO:0000256" key="3">
    <source>
        <dbReference type="ARBA" id="ARBA00022679"/>
    </source>
</evidence>
<evidence type="ECO:0000256" key="5">
    <source>
        <dbReference type="ARBA" id="ARBA00022840"/>
    </source>
</evidence>
<proteinExistence type="inferred from homology"/>
<dbReference type="NCBIfam" id="TIGR00455">
    <property type="entry name" value="apsK"/>
    <property type="match status" value="1"/>
</dbReference>
<gene>
    <name evidence="6 9" type="primary">cysC</name>
    <name evidence="9" type="ORF">I8J29_00155</name>
</gene>
<evidence type="ECO:0000256" key="2">
    <source>
        <dbReference type="ARBA" id="ARBA00012121"/>
    </source>
</evidence>
<dbReference type="Proteomes" id="UP000670947">
    <property type="component" value="Unassembled WGS sequence"/>
</dbReference>
<dbReference type="SUPFAM" id="SSF52540">
    <property type="entry name" value="P-loop containing nucleoside triphosphate hydrolases"/>
    <property type="match status" value="1"/>
</dbReference>
<dbReference type="GO" id="GO:0004020">
    <property type="term" value="F:adenylylsulfate kinase activity"/>
    <property type="evidence" value="ECO:0007669"/>
    <property type="project" value="UniProtKB-EC"/>
</dbReference>
<reference evidence="9 10" key="1">
    <citation type="submission" date="2021-03" db="EMBL/GenBank/DDBJ databases">
        <title>Paenibacillus artemisicola MWE-103 whole genome sequence.</title>
        <authorList>
            <person name="Ham Y.J."/>
        </authorList>
    </citation>
    <scope>NUCLEOTIDE SEQUENCE [LARGE SCALE GENOMIC DNA]</scope>
    <source>
        <strain evidence="9 10">MWE-103</strain>
    </source>
</reference>
<evidence type="ECO:0000256" key="7">
    <source>
        <dbReference type="RuleBase" id="RU004347"/>
    </source>
</evidence>
<comment type="catalytic activity">
    <reaction evidence="1 6 7">
        <text>adenosine 5'-phosphosulfate + ATP = 3'-phosphoadenylyl sulfate + ADP + H(+)</text>
        <dbReference type="Rhea" id="RHEA:24152"/>
        <dbReference type="ChEBI" id="CHEBI:15378"/>
        <dbReference type="ChEBI" id="CHEBI:30616"/>
        <dbReference type="ChEBI" id="CHEBI:58243"/>
        <dbReference type="ChEBI" id="CHEBI:58339"/>
        <dbReference type="ChEBI" id="CHEBI:456216"/>
        <dbReference type="EC" id="2.7.1.25"/>
    </reaction>
</comment>
<dbReference type="RefSeq" id="WP_208845573.1">
    <property type="nucleotide sequence ID" value="NZ_JAGGDJ010000001.1"/>
</dbReference>
<evidence type="ECO:0000256" key="1">
    <source>
        <dbReference type="ARBA" id="ARBA00001823"/>
    </source>
</evidence>
<sequence>MLQEKERVHMNNSQGAVLWFTGLSGAGKTTTAAAVERQLRERGRRVELLDGDELRAGICKGLGFSMEDRFENVTRIAYVANLLARNGVDVLVSAISPYRAMRDYARERIPSFVEIYVDCPLHVCEQRDVKGLYAKARAGEIGRFTGISDPYEAPQDPQLTLNTASVPLEENVRTVLAYLDRKHRFQPPAGKEVI</sequence>
<dbReference type="Pfam" id="PF01583">
    <property type="entry name" value="APS_kinase"/>
    <property type="match status" value="1"/>
</dbReference>
<dbReference type="InterPro" id="IPR050512">
    <property type="entry name" value="Sulf_AdTrans/APS_kinase"/>
</dbReference>
<organism evidence="9 10">
    <name type="scientific">Paenibacillus artemisiicola</name>
    <dbReference type="NCBI Taxonomy" id="1172618"/>
    <lineage>
        <taxon>Bacteria</taxon>
        <taxon>Bacillati</taxon>
        <taxon>Bacillota</taxon>
        <taxon>Bacilli</taxon>
        <taxon>Bacillales</taxon>
        <taxon>Paenibacillaceae</taxon>
        <taxon>Paenibacillus</taxon>
    </lineage>
</organism>
<feature type="domain" description="APS kinase" evidence="8">
    <location>
        <begin position="14"/>
        <end position="161"/>
    </location>
</feature>
<dbReference type="InterPro" id="IPR002891">
    <property type="entry name" value="APS"/>
</dbReference>
<dbReference type="NCBIfam" id="NF002059">
    <property type="entry name" value="PRK00889.1"/>
    <property type="match status" value="1"/>
</dbReference>
<keyword evidence="10" id="KW-1185">Reference proteome</keyword>
<comment type="function">
    <text evidence="6 7">Catalyzes the synthesis of activated sulfate.</text>
</comment>
<dbReference type="NCBIfam" id="NF004041">
    <property type="entry name" value="PRK05541.1"/>
    <property type="match status" value="1"/>
</dbReference>
<evidence type="ECO:0000313" key="9">
    <source>
        <dbReference type="EMBL" id="MBO7742585.1"/>
    </source>
</evidence>
<feature type="binding site" evidence="6">
    <location>
        <begin position="22"/>
        <end position="29"/>
    </location>
    <ligand>
        <name>ATP</name>
        <dbReference type="ChEBI" id="CHEBI:30616"/>
    </ligand>
</feature>
<keyword evidence="6 7" id="KW-0418">Kinase</keyword>
<comment type="pathway">
    <text evidence="6 7">Sulfur metabolism; hydrogen sulfide biosynthesis; sulfite from sulfate: step 2/3.</text>
</comment>
<dbReference type="HAMAP" id="MF_00065">
    <property type="entry name" value="Adenylyl_sulf_kinase"/>
    <property type="match status" value="1"/>
</dbReference>
<dbReference type="Gene3D" id="3.40.50.300">
    <property type="entry name" value="P-loop containing nucleotide triphosphate hydrolases"/>
    <property type="match status" value="1"/>
</dbReference>
<keyword evidence="5 6" id="KW-0067">ATP-binding</keyword>
<name>A0ABS3W357_9BACL</name>
<evidence type="ECO:0000256" key="6">
    <source>
        <dbReference type="HAMAP-Rule" id="MF_00065"/>
    </source>
</evidence>
<evidence type="ECO:0000259" key="8">
    <source>
        <dbReference type="Pfam" id="PF01583"/>
    </source>
</evidence>
<feature type="active site" description="Phosphoserine intermediate" evidence="6">
    <location>
        <position position="96"/>
    </location>
</feature>
<dbReference type="InterPro" id="IPR027417">
    <property type="entry name" value="P-loop_NTPase"/>
</dbReference>
<dbReference type="EMBL" id="JAGGDJ010000001">
    <property type="protein sequence ID" value="MBO7742585.1"/>
    <property type="molecule type" value="Genomic_DNA"/>
</dbReference>
<evidence type="ECO:0000256" key="4">
    <source>
        <dbReference type="ARBA" id="ARBA00022741"/>
    </source>
</evidence>